<dbReference type="FunFam" id="3.30.420.40:FF:000188">
    <property type="entry name" value="Actin like 6B"/>
    <property type="match status" value="1"/>
</dbReference>
<keyword evidence="2" id="KW-0963">Cytoplasm</keyword>
<dbReference type="PRINTS" id="PR00190">
    <property type="entry name" value="ACTIN"/>
</dbReference>
<dbReference type="FunFam" id="3.30.420.40:FF:000205">
    <property type="entry name" value="Actin, alpha skeletal muscle"/>
    <property type="match status" value="1"/>
</dbReference>
<dbReference type="Gene3D" id="3.90.640.10">
    <property type="entry name" value="Actin, Chain A, domain 4"/>
    <property type="match status" value="1"/>
</dbReference>
<evidence type="ECO:0000256" key="3">
    <source>
        <dbReference type="ARBA" id="ARBA00022741"/>
    </source>
</evidence>
<proteinExistence type="inferred from homology"/>
<dbReference type="CTD" id="41566"/>
<evidence type="ECO:0000256" key="5">
    <source>
        <dbReference type="ARBA" id="ARBA00022990"/>
    </source>
</evidence>
<evidence type="ECO:0000256" key="4">
    <source>
        <dbReference type="ARBA" id="ARBA00022840"/>
    </source>
</evidence>
<evidence type="ECO:0000256" key="10">
    <source>
        <dbReference type="ARBA" id="ARBA00070416"/>
    </source>
</evidence>
<keyword evidence="7" id="KW-0206">Cytoskeleton</keyword>
<evidence type="ECO:0000256" key="1">
    <source>
        <dbReference type="ARBA" id="ARBA00004245"/>
    </source>
</evidence>
<dbReference type="Gene3D" id="3.30.420.40">
    <property type="match status" value="2"/>
</dbReference>
<keyword evidence="4" id="KW-0067">ATP-binding</keyword>
<dbReference type="InterPro" id="IPR004000">
    <property type="entry name" value="Actin"/>
</dbReference>
<comment type="function">
    <text evidence="9">Component of a multi-subunit complex involved in microtubule based vesicle motility. It is associated with the centrosome.</text>
</comment>
<evidence type="ECO:0000313" key="13">
    <source>
        <dbReference type="RefSeq" id="XP_026290780.1"/>
    </source>
</evidence>
<keyword evidence="5" id="KW-0007">Acetylation</keyword>
<evidence type="ECO:0000256" key="6">
    <source>
        <dbReference type="ARBA" id="ARBA00023074"/>
    </source>
</evidence>
<evidence type="ECO:0000256" key="11">
    <source>
        <dbReference type="ARBA" id="ARBA00080407"/>
    </source>
</evidence>
<evidence type="ECO:0000256" key="2">
    <source>
        <dbReference type="ARBA" id="ARBA00022490"/>
    </source>
</evidence>
<dbReference type="SMART" id="SM00268">
    <property type="entry name" value="ACTIN"/>
    <property type="match status" value="1"/>
</dbReference>
<evidence type="ECO:0000313" key="12">
    <source>
        <dbReference type="Proteomes" id="UP000504606"/>
    </source>
</evidence>
<dbReference type="GO" id="GO:0005856">
    <property type="term" value="C:cytoskeleton"/>
    <property type="evidence" value="ECO:0007669"/>
    <property type="project" value="UniProtKB-SubCell"/>
</dbReference>
<reference evidence="13" key="1">
    <citation type="submission" date="2025-08" db="UniProtKB">
        <authorList>
            <consortium name="RefSeq"/>
        </authorList>
    </citation>
    <scope>IDENTIFICATION</scope>
    <source>
        <tissue evidence="13">Whole organism</tissue>
    </source>
</reference>
<dbReference type="GeneID" id="113215379"/>
<dbReference type="InterPro" id="IPR043129">
    <property type="entry name" value="ATPase_NBD"/>
</dbReference>
<gene>
    <name evidence="13" type="primary">LOC113215379</name>
</gene>
<accession>A0A6J1TGA7</accession>
<dbReference type="GO" id="GO:0005524">
    <property type="term" value="F:ATP binding"/>
    <property type="evidence" value="ECO:0007669"/>
    <property type="project" value="UniProtKB-KW"/>
</dbReference>
<dbReference type="CDD" id="cd10216">
    <property type="entry name" value="ASKHA_NBD_Arp1"/>
    <property type="match status" value="1"/>
</dbReference>
<evidence type="ECO:0000256" key="9">
    <source>
        <dbReference type="ARBA" id="ARBA00058335"/>
    </source>
</evidence>
<dbReference type="Pfam" id="PF00022">
    <property type="entry name" value="Actin"/>
    <property type="match status" value="1"/>
</dbReference>
<keyword evidence="3" id="KW-0547">Nucleotide-binding</keyword>
<protein>
    <recommendedName>
        <fullName evidence="10">Beta-centractin</fullName>
    </recommendedName>
    <alternativeName>
        <fullName evidence="11">Actin-related protein 1B</fullName>
    </alternativeName>
</protein>
<evidence type="ECO:0000256" key="8">
    <source>
        <dbReference type="ARBA" id="ARBA00038483"/>
    </source>
</evidence>
<dbReference type="SUPFAM" id="SSF53067">
    <property type="entry name" value="Actin-like ATPase domain"/>
    <property type="match status" value="2"/>
</dbReference>
<keyword evidence="12" id="KW-1185">Reference proteome</keyword>
<evidence type="ECO:0000256" key="7">
    <source>
        <dbReference type="ARBA" id="ARBA00023212"/>
    </source>
</evidence>
<organism evidence="12 13">
    <name type="scientific">Frankliniella occidentalis</name>
    <name type="common">Western flower thrips</name>
    <name type="synonym">Euthrips occidentalis</name>
    <dbReference type="NCBI Taxonomy" id="133901"/>
    <lineage>
        <taxon>Eukaryota</taxon>
        <taxon>Metazoa</taxon>
        <taxon>Ecdysozoa</taxon>
        <taxon>Arthropoda</taxon>
        <taxon>Hexapoda</taxon>
        <taxon>Insecta</taxon>
        <taxon>Pterygota</taxon>
        <taxon>Neoptera</taxon>
        <taxon>Paraneoptera</taxon>
        <taxon>Thysanoptera</taxon>
        <taxon>Terebrantia</taxon>
        <taxon>Thripoidea</taxon>
        <taxon>Thripidae</taxon>
        <taxon>Frankliniella</taxon>
    </lineage>
</organism>
<comment type="similarity">
    <text evidence="8">Belongs to the actin family. ARP1 subfamily.</text>
</comment>
<dbReference type="FunFam" id="3.30.420.40:FF:000018">
    <property type="entry name" value="Actin-like protein (Centractin)"/>
    <property type="match status" value="1"/>
</dbReference>
<dbReference type="KEGG" id="foc:113215379"/>
<dbReference type="RefSeq" id="XP_026290780.1">
    <property type="nucleotide sequence ID" value="XM_026434995.2"/>
</dbReference>
<dbReference type="OrthoDB" id="5132116at2759"/>
<keyword evidence="6" id="KW-0944">Nitration</keyword>
<dbReference type="FunFam" id="3.90.640.10:FF:000008">
    <property type="entry name" value="alpha-centractin isoform X1"/>
    <property type="match status" value="1"/>
</dbReference>
<dbReference type="Proteomes" id="UP000504606">
    <property type="component" value="Unplaced"/>
</dbReference>
<name>A0A6J1TGA7_FRAOC</name>
<comment type="subcellular location">
    <subcellularLocation>
        <location evidence="1">Cytoplasm</location>
        <location evidence="1">Cytoskeleton</location>
    </subcellularLocation>
</comment>
<sequence length="376" mass="42364">MEPYDAIVNQPVVIDNGSGVIKAGFAGDQVPKCCFPNYVGRPKHVRVMAGALEGDLFVGPKAEEHRGLLSIRYPMEHGIVTDWNDMERIWQYIYSNDQLQAFAEEHPVLLTEAPLNPKKDREKAAEIFFESLNVPALFVSMQAVLSLYATGRTTGVVLDAGDGVTHAVPIYEGFALPHSIMRVDVAGRDVSRHLRLLLRKEGLNFRTTAEFETVRTIKEKCCYLANQPLKEETVESEKFQYTLPDGSKLEIGSARFRAPEVLFRPDLIGEECEGIHEVLLYSITKSDLDLRKVLFQNIVLSGGSTLYKGFGDRLLSEIKKLAPKDVKIRISAPQERLYSTWIGGSILASLDTFKRMWVSKREFDEDGHRAIQRKTF</sequence>
<dbReference type="AlphaFoldDB" id="A0A6J1TGA7"/>
<dbReference type="PANTHER" id="PTHR11937">
    <property type="entry name" value="ACTIN"/>
    <property type="match status" value="1"/>
</dbReference>